<sequence>MTKFRIPLIIVSLLVLIAAIWAVLRTRPEKVAQIKKTDSFLRPDLKKDSLVTRNDTIAEPGFDLFRQKPSLLSLTAVEKMIREKLPELDLNQRYKLLDQWRKVLTPVISHLDARQGQLLPVYENTENNYVEGESMDASKKRVEAGFLEKLSPEQKDLFQQLSAHYIEIRSEEEVGPVFHLRPAYWEWLFASSLTKDDQKFWAQTVLENDPVVDYDAGLAVDRATLGDWAFSWEQYLKHSPKGYYKAEAKSNYQTYMSYLLGGLENTPSTDPDTNKLQPDVEETFDQLIKKYPASAVARSVISFKEKLRGAEGKKNIDLYKLVKSSIVSD</sequence>
<dbReference type="AlphaFoldDB" id="A0A7X0J5H4"/>
<evidence type="ECO:0000313" key="1">
    <source>
        <dbReference type="EMBL" id="MBB6501024.1"/>
    </source>
</evidence>
<dbReference type="RefSeq" id="WP_184626380.1">
    <property type="nucleotide sequence ID" value="NZ_JACHCC010000008.1"/>
</dbReference>
<protein>
    <submittedName>
        <fullName evidence="1">Uncharacterized protein</fullName>
    </submittedName>
</protein>
<accession>A0A7X0J5H4</accession>
<evidence type="ECO:0000313" key="2">
    <source>
        <dbReference type="Proteomes" id="UP000521017"/>
    </source>
</evidence>
<gene>
    <name evidence="1" type="ORF">HDF25_003187</name>
</gene>
<name>A0A7X0J5H4_9SPHI</name>
<reference evidence="1 2" key="1">
    <citation type="submission" date="2020-08" db="EMBL/GenBank/DDBJ databases">
        <title>Genomic Encyclopedia of Type Strains, Phase IV (KMG-V): Genome sequencing to study the core and pangenomes of soil and plant-associated prokaryotes.</title>
        <authorList>
            <person name="Whitman W."/>
        </authorList>
    </citation>
    <scope>NUCLEOTIDE SEQUENCE [LARGE SCALE GENOMIC DNA]</scope>
    <source>
        <strain evidence="1 2">M2T3</strain>
    </source>
</reference>
<comment type="caution">
    <text evidence="1">The sequence shown here is derived from an EMBL/GenBank/DDBJ whole genome shotgun (WGS) entry which is preliminary data.</text>
</comment>
<dbReference type="Proteomes" id="UP000521017">
    <property type="component" value="Unassembled WGS sequence"/>
</dbReference>
<proteinExistence type="predicted"/>
<organism evidence="1 2">
    <name type="scientific">Pedobacter cryoconitis</name>
    <dbReference type="NCBI Taxonomy" id="188932"/>
    <lineage>
        <taxon>Bacteria</taxon>
        <taxon>Pseudomonadati</taxon>
        <taxon>Bacteroidota</taxon>
        <taxon>Sphingobacteriia</taxon>
        <taxon>Sphingobacteriales</taxon>
        <taxon>Sphingobacteriaceae</taxon>
        <taxon>Pedobacter</taxon>
    </lineage>
</organism>
<dbReference type="EMBL" id="JACHCC010000008">
    <property type="protein sequence ID" value="MBB6501024.1"/>
    <property type="molecule type" value="Genomic_DNA"/>
</dbReference>